<proteinExistence type="predicted"/>
<evidence type="ECO:0000313" key="1">
    <source>
        <dbReference type="EMBL" id="MPC09701.1"/>
    </source>
</evidence>
<reference evidence="1 2" key="1">
    <citation type="submission" date="2019-05" db="EMBL/GenBank/DDBJ databases">
        <title>Another draft genome of Portunus trituberculatus and its Hox gene families provides insights of decapod evolution.</title>
        <authorList>
            <person name="Jeong J.-H."/>
            <person name="Song I."/>
            <person name="Kim S."/>
            <person name="Choi T."/>
            <person name="Kim D."/>
            <person name="Ryu S."/>
            <person name="Kim W."/>
        </authorList>
    </citation>
    <scope>NUCLEOTIDE SEQUENCE [LARGE SCALE GENOMIC DNA]</scope>
    <source>
        <tissue evidence="1">Muscle</tissue>
    </source>
</reference>
<sequence length="96" mass="11016">MWLVRLISSDMSHFVVAYKSLTSPACLANQHMYKIFNPSKQLLLTAPIDSPRYLLYPDAVFLTYWEQQRHLRRGQVFVVAAVSPVTSSQRLATFVV</sequence>
<gene>
    <name evidence="1" type="ORF">E2C01_002319</name>
</gene>
<evidence type="ECO:0000313" key="2">
    <source>
        <dbReference type="Proteomes" id="UP000324222"/>
    </source>
</evidence>
<protein>
    <submittedName>
        <fullName evidence="1">Uncharacterized protein</fullName>
    </submittedName>
</protein>
<comment type="caution">
    <text evidence="1">The sequence shown here is derived from an EMBL/GenBank/DDBJ whole genome shotgun (WGS) entry which is preliminary data.</text>
</comment>
<keyword evidence="2" id="KW-1185">Reference proteome</keyword>
<dbReference type="EMBL" id="VSRR010000080">
    <property type="protein sequence ID" value="MPC09701.1"/>
    <property type="molecule type" value="Genomic_DNA"/>
</dbReference>
<name>A0A5B7CLM8_PORTR</name>
<dbReference type="AlphaFoldDB" id="A0A5B7CLM8"/>
<accession>A0A5B7CLM8</accession>
<organism evidence="1 2">
    <name type="scientific">Portunus trituberculatus</name>
    <name type="common">Swimming crab</name>
    <name type="synonym">Neptunus trituberculatus</name>
    <dbReference type="NCBI Taxonomy" id="210409"/>
    <lineage>
        <taxon>Eukaryota</taxon>
        <taxon>Metazoa</taxon>
        <taxon>Ecdysozoa</taxon>
        <taxon>Arthropoda</taxon>
        <taxon>Crustacea</taxon>
        <taxon>Multicrustacea</taxon>
        <taxon>Malacostraca</taxon>
        <taxon>Eumalacostraca</taxon>
        <taxon>Eucarida</taxon>
        <taxon>Decapoda</taxon>
        <taxon>Pleocyemata</taxon>
        <taxon>Brachyura</taxon>
        <taxon>Eubrachyura</taxon>
        <taxon>Portunoidea</taxon>
        <taxon>Portunidae</taxon>
        <taxon>Portuninae</taxon>
        <taxon>Portunus</taxon>
    </lineage>
</organism>
<dbReference type="Proteomes" id="UP000324222">
    <property type="component" value="Unassembled WGS sequence"/>
</dbReference>